<dbReference type="Gene3D" id="1.20.1070.10">
    <property type="entry name" value="Rhodopsin 7-helix transmembrane proteins"/>
    <property type="match status" value="1"/>
</dbReference>
<dbReference type="InterPro" id="IPR017452">
    <property type="entry name" value="GPCR_Rhodpsn_7TM"/>
</dbReference>
<evidence type="ECO:0000256" key="8">
    <source>
        <dbReference type="SAM" id="Phobius"/>
    </source>
</evidence>
<reference evidence="11" key="1">
    <citation type="submission" date="2025-08" db="UniProtKB">
        <authorList>
            <consortium name="RefSeq"/>
        </authorList>
    </citation>
    <scope>IDENTIFICATION</scope>
    <source>
        <tissue evidence="11">Blood</tissue>
    </source>
</reference>
<dbReference type="Proteomes" id="UP000504640">
    <property type="component" value="Unplaced"/>
</dbReference>
<keyword evidence="4" id="KW-0297">G-protein coupled receptor</keyword>
<dbReference type="PANTHER" id="PTHR48018">
    <property type="entry name" value="OLFACTORY RECEPTOR"/>
    <property type="match status" value="1"/>
</dbReference>
<dbReference type="InterPro" id="IPR000725">
    <property type="entry name" value="Olfact_rcpt"/>
</dbReference>
<evidence type="ECO:0000256" key="2">
    <source>
        <dbReference type="ARBA" id="ARBA00022692"/>
    </source>
</evidence>
<protein>
    <submittedName>
        <fullName evidence="11">Olfactory receptor 5D13-like</fullName>
    </submittedName>
</protein>
<dbReference type="RefSeq" id="XP_032138311.1">
    <property type="nucleotide sequence ID" value="XM_032282420.1"/>
</dbReference>
<dbReference type="InterPro" id="IPR000276">
    <property type="entry name" value="GPCR_Rhodpsn"/>
</dbReference>
<evidence type="ECO:0000256" key="5">
    <source>
        <dbReference type="ARBA" id="ARBA00023136"/>
    </source>
</evidence>
<dbReference type="GeneID" id="116554451"/>
<sequence length="280" mass="31068">MVSEGNKSGTPTFILLGFSEYPGIQVPLFVVFLFVCTVTAVGNLGTIIIIKINSKLHVIMYFFLSHLSLVDFCYSKLLENLVVEDRSNSFSGCIIQFCFACIFAVTETFMLAAMAYDRCVAVCKPLLYTTIMSQKLCAPLMAGSYTWGIVCSLTLTYFLLELSFCESTFINNFICDHSVIISASYSDPYITQLISCIIAIFNEVSSLIIILTSYMLNFITIMKIPSASGRQKTFSTCASHLMAITIFHGTILFLYCIPNPKTSSLIVKVASLFYTVVIPM</sequence>
<gene>
    <name evidence="11" type="primary">LOC116554451</name>
</gene>
<comment type="subcellular location">
    <subcellularLocation>
        <location evidence="1">Membrane</location>
        <topology evidence="1">Multi-pass membrane protein</topology>
    </subcellularLocation>
</comment>
<evidence type="ECO:0000256" key="3">
    <source>
        <dbReference type="ARBA" id="ARBA00022989"/>
    </source>
</evidence>
<feature type="transmembrane region" description="Helical" evidence="8">
    <location>
        <begin position="189"/>
        <end position="216"/>
    </location>
</feature>
<feature type="transmembrane region" description="Helical" evidence="8">
    <location>
        <begin position="237"/>
        <end position="255"/>
    </location>
</feature>
<dbReference type="PRINTS" id="PR00245">
    <property type="entry name" value="OLFACTORYR"/>
</dbReference>
<feature type="transmembrane region" description="Helical" evidence="8">
    <location>
        <begin position="89"/>
        <end position="116"/>
    </location>
</feature>
<dbReference type="GO" id="GO:0016020">
    <property type="term" value="C:membrane"/>
    <property type="evidence" value="ECO:0007669"/>
    <property type="project" value="UniProtKB-SubCell"/>
</dbReference>
<dbReference type="SUPFAM" id="SSF81321">
    <property type="entry name" value="Family A G protein-coupled receptor-like"/>
    <property type="match status" value="1"/>
</dbReference>
<dbReference type="Pfam" id="PF13853">
    <property type="entry name" value="7tm_4"/>
    <property type="match status" value="1"/>
</dbReference>
<dbReference type="GO" id="GO:0004930">
    <property type="term" value="F:G protein-coupled receptor activity"/>
    <property type="evidence" value="ECO:0007669"/>
    <property type="project" value="UniProtKB-KW"/>
</dbReference>
<keyword evidence="7" id="KW-0807">Transducer</keyword>
<evidence type="ECO:0000259" key="9">
    <source>
        <dbReference type="PROSITE" id="PS50262"/>
    </source>
</evidence>
<dbReference type="PROSITE" id="PS50262">
    <property type="entry name" value="G_PROTEIN_RECEP_F1_2"/>
    <property type="match status" value="1"/>
</dbReference>
<name>A0A6J3I6Y0_SAPAP</name>
<feature type="transmembrane region" description="Helical" evidence="8">
    <location>
        <begin position="58"/>
        <end position="77"/>
    </location>
</feature>
<evidence type="ECO:0000313" key="10">
    <source>
        <dbReference type="Proteomes" id="UP000504640"/>
    </source>
</evidence>
<proteinExistence type="predicted"/>
<dbReference type="PROSITE" id="PS00237">
    <property type="entry name" value="G_PROTEIN_RECEP_F1_1"/>
    <property type="match status" value="1"/>
</dbReference>
<organism evidence="10 11">
    <name type="scientific">Sapajus apella</name>
    <name type="common">Brown-capped capuchin</name>
    <name type="synonym">Cebus apella</name>
    <dbReference type="NCBI Taxonomy" id="9515"/>
    <lineage>
        <taxon>Eukaryota</taxon>
        <taxon>Metazoa</taxon>
        <taxon>Chordata</taxon>
        <taxon>Craniata</taxon>
        <taxon>Vertebrata</taxon>
        <taxon>Euteleostomi</taxon>
        <taxon>Mammalia</taxon>
        <taxon>Eutheria</taxon>
        <taxon>Euarchontoglires</taxon>
        <taxon>Primates</taxon>
        <taxon>Haplorrhini</taxon>
        <taxon>Platyrrhini</taxon>
        <taxon>Cebidae</taxon>
        <taxon>Cebinae</taxon>
        <taxon>Sapajus</taxon>
    </lineage>
</organism>
<keyword evidence="10" id="KW-1185">Reference proteome</keyword>
<keyword evidence="3 8" id="KW-1133">Transmembrane helix</keyword>
<accession>A0A6J3I6Y0</accession>
<evidence type="ECO:0000256" key="4">
    <source>
        <dbReference type="ARBA" id="ARBA00023040"/>
    </source>
</evidence>
<keyword evidence="2 8" id="KW-0812">Transmembrane</keyword>
<feature type="transmembrane region" description="Helical" evidence="8">
    <location>
        <begin position="136"/>
        <end position="160"/>
    </location>
</feature>
<keyword evidence="6" id="KW-0675">Receptor</keyword>
<keyword evidence="5 8" id="KW-0472">Membrane</keyword>
<feature type="domain" description="G-protein coupled receptors family 1 profile" evidence="9">
    <location>
        <begin position="42"/>
        <end position="280"/>
    </location>
</feature>
<dbReference type="GO" id="GO:0004984">
    <property type="term" value="F:olfactory receptor activity"/>
    <property type="evidence" value="ECO:0007669"/>
    <property type="project" value="InterPro"/>
</dbReference>
<feature type="transmembrane region" description="Helical" evidence="8">
    <location>
        <begin position="24"/>
        <end position="46"/>
    </location>
</feature>
<dbReference type="FunFam" id="1.20.1070.10:FF:000003">
    <property type="entry name" value="Olfactory receptor"/>
    <property type="match status" value="1"/>
</dbReference>
<evidence type="ECO:0000256" key="7">
    <source>
        <dbReference type="ARBA" id="ARBA00023224"/>
    </source>
</evidence>
<dbReference type="AlphaFoldDB" id="A0A6J3I6Y0"/>
<evidence type="ECO:0000313" key="11">
    <source>
        <dbReference type="RefSeq" id="XP_032138311.1"/>
    </source>
</evidence>
<evidence type="ECO:0000256" key="6">
    <source>
        <dbReference type="ARBA" id="ARBA00023170"/>
    </source>
</evidence>
<evidence type="ECO:0000256" key="1">
    <source>
        <dbReference type="ARBA" id="ARBA00004141"/>
    </source>
</evidence>